<organism evidence="1 2">
    <name type="scientific">Drosophila navojoa</name>
    <name type="common">Fruit fly</name>
    <dbReference type="NCBI Taxonomy" id="7232"/>
    <lineage>
        <taxon>Eukaryota</taxon>
        <taxon>Metazoa</taxon>
        <taxon>Ecdysozoa</taxon>
        <taxon>Arthropoda</taxon>
        <taxon>Hexapoda</taxon>
        <taxon>Insecta</taxon>
        <taxon>Pterygota</taxon>
        <taxon>Neoptera</taxon>
        <taxon>Endopterygota</taxon>
        <taxon>Diptera</taxon>
        <taxon>Brachycera</taxon>
        <taxon>Muscomorpha</taxon>
        <taxon>Ephydroidea</taxon>
        <taxon>Drosophilidae</taxon>
        <taxon>Drosophila</taxon>
    </lineage>
</organism>
<dbReference type="AlphaFoldDB" id="A0A484AZ58"/>
<proteinExistence type="predicted"/>
<evidence type="ECO:0000313" key="2">
    <source>
        <dbReference type="Proteomes" id="UP000295192"/>
    </source>
</evidence>
<evidence type="ECO:0000313" key="1">
    <source>
        <dbReference type="EMBL" id="TDG40865.1"/>
    </source>
</evidence>
<name>A0A484AZ58_DRONA</name>
<sequence length="137" mass="14116">MPAIGVAISGSCPARTMATHGTPLTASSLYRPSSGASGATPIAAAVHYQPKAFAAGAVQNGAERSRLLELLRAPNNLTSPTLEPSSKGLLNGPGQNNCFLNCAVQLAIRNGHLRILNTCRIFVICDSFAANSDDGPN</sequence>
<protein>
    <submittedName>
        <fullName evidence="1">Uncharacterized protein</fullName>
    </submittedName>
</protein>
<dbReference type="OrthoDB" id="7963568at2759"/>
<reference evidence="1 2" key="1">
    <citation type="journal article" date="2019" name="J. Hered.">
        <title>An Improved Genome Assembly for Drosophila navojoa, the Basal Species in the mojavensis Cluster.</title>
        <authorList>
            <person name="Vanderlinde T."/>
            <person name="Dupim E.G."/>
            <person name="Nazario-Yepiz N.O."/>
            <person name="Carvalho A.B."/>
        </authorList>
    </citation>
    <scope>NUCLEOTIDE SEQUENCE [LARGE SCALE GENOMIC DNA]</scope>
    <source>
        <strain evidence="1">Navoj_Jal97</strain>
        <tissue evidence="1">Whole organism</tissue>
    </source>
</reference>
<dbReference type="EMBL" id="LSRL02000467">
    <property type="protein sequence ID" value="TDG40865.1"/>
    <property type="molecule type" value="Genomic_DNA"/>
</dbReference>
<comment type="caution">
    <text evidence="1">The sequence shown here is derived from an EMBL/GenBank/DDBJ whole genome shotgun (WGS) entry which is preliminary data.</text>
</comment>
<dbReference type="Proteomes" id="UP000295192">
    <property type="component" value="Unassembled WGS sequence"/>
</dbReference>
<accession>A0A484AZ58</accession>
<keyword evidence="2" id="KW-1185">Reference proteome</keyword>
<gene>
    <name evidence="1" type="ORF">AWZ03_012714</name>
</gene>